<evidence type="ECO:0000313" key="3">
    <source>
        <dbReference type="EMBL" id="ELR23399.1"/>
    </source>
</evidence>
<dbReference type="OrthoDB" id="418349at2759"/>
<dbReference type="STRING" id="1257118.L8HCX1"/>
<evidence type="ECO:0000313" key="4">
    <source>
        <dbReference type="Proteomes" id="UP000011083"/>
    </source>
</evidence>
<gene>
    <name evidence="3" type="ORF">ACA1_069840</name>
</gene>
<dbReference type="InterPro" id="IPR006145">
    <property type="entry name" value="PsdUridine_synth_RsuA/RluA"/>
</dbReference>
<dbReference type="EMBL" id="KB007857">
    <property type="protein sequence ID" value="ELR23399.1"/>
    <property type="molecule type" value="Genomic_DNA"/>
</dbReference>
<dbReference type="VEuPathDB" id="AmoebaDB:ACA1_069840"/>
<accession>L8HCX1</accession>
<dbReference type="AlphaFoldDB" id="L8HCX1"/>
<protein>
    <submittedName>
        <fullName evidence="3">Pseudouridine synthase, RluD, putative</fullName>
    </submittedName>
</protein>
<keyword evidence="4" id="KW-1185">Reference proteome</keyword>
<dbReference type="KEGG" id="acan:ACA1_069840"/>
<reference evidence="3 4" key="1">
    <citation type="journal article" date="2013" name="Genome Biol.">
        <title>Genome of Acanthamoeba castellanii highlights extensive lateral gene transfer and early evolution of tyrosine kinase signaling.</title>
        <authorList>
            <person name="Clarke M."/>
            <person name="Lohan A.J."/>
            <person name="Liu B."/>
            <person name="Lagkouvardos I."/>
            <person name="Roy S."/>
            <person name="Zafar N."/>
            <person name="Bertelli C."/>
            <person name="Schilde C."/>
            <person name="Kianianmomeni A."/>
            <person name="Burglin T.R."/>
            <person name="Frech C."/>
            <person name="Turcotte B."/>
            <person name="Kopec K.O."/>
            <person name="Synnott J.M."/>
            <person name="Choo C."/>
            <person name="Paponov I."/>
            <person name="Finkler A."/>
            <person name="Soon Heng Tan C."/>
            <person name="Hutchins A.P."/>
            <person name="Weinmeier T."/>
            <person name="Rattei T."/>
            <person name="Chu J.S."/>
            <person name="Gimenez G."/>
            <person name="Irimia M."/>
            <person name="Rigden D.J."/>
            <person name="Fitzpatrick D.A."/>
            <person name="Lorenzo-Morales J."/>
            <person name="Bateman A."/>
            <person name="Chiu C.H."/>
            <person name="Tang P."/>
            <person name="Hegemann P."/>
            <person name="Fromm H."/>
            <person name="Raoult D."/>
            <person name="Greub G."/>
            <person name="Miranda-Saavedra D."/>
            <person name="Chen N."/>
            <person name="Nash P."/>
            <person name="Ginger M.L."/>
            <person name="Horn M."/>
            <person name="Schaap P."/>
            <person name="Caler L."/>
            <person name="Loftus B."/>
        </authorList>
    </citation>
    <scope>NUCLEOTIDE SEQUENCE [LARGE SCALE GENOMIC DNA]</scope>
    <source>
        <strain evidence="3 4">Neff</strain>
    </source>
</reference>
<dbReference type="PANTHER" id="PTHR21600:SF88">
    <property type="entry name" value="RNA PSEUDOURIDINE SYNTHASE 5"/>
    <property type="match status" value="1"/>
</dbReference>
<dbReference type="CDD" id="cd02869">
    <property type="entry name" value="PseudoU_synth_RluA_like"/>
    <property type="match status" value="1"/>
</dbReference>
<dbReference type="SUPFAM" id="SSF55120">
    <property type="entry name" value="Pseudouridine synthase"/>
    <property type="match status" value="1"/>
</dbReference>
<dbReference type="PANTHER" id="PTHR21600">
    <property type="entry name" value="MITOCHONDRIAL RNA PSEUDOURIDINE SYNTHASE"/>
    <property type="match status" value="1"/>
</dbReference>
<dbReference type="Gene3D" id="3.30.2350.10">
    <property type="entry name" value="Pseudouridine synthase"/>
    <property type="match status" value="1"/>
</dbReference>
<dbReference type="GeneID" id="14924373"/>
<dbReference type="Pfam" id="PF00849">
    <property type="entry name" value="PseudoU_synth_2"/>
    <property type="match status" value="1"/>
</dbReference>
<dbReference type="GO" id="GO:0000455">
    <property type="term" value="P:enzyme-directed rRNA pseudouridine synthesis"/>
    <property type="evidence" value="ECO:0007669"/>
    <property type="project" value="TreeGrafter"/>
</dbReference>
<feature type="compositionally biased region" description="Basic and acidic residues" evidence="1">
    <location>
        <begin position="160"/>
        <end position="189"/>
    </location>
</feature>
<evidence type="ECO:0000256" key="1">
    <source>
        <dbReference type="SAM" id="MobiDB-lite"/>
    </source>
</evidence>
<proteinExistence type="predicted"/>
<evidence type="ECO:0000259" key="2">
    <source>
        <dbReference type="Pfam" id="PF00849"/>
    </source>
</evidence>
<organism evidence="3 4">
    <name type="scientific">Acanthamoeba castellanii (strain ATCC 30010 / Neff)</name>
    <dbReference type="NCBI Taxonomy" id="1257118"/>
    <lineage>
        <taxon>Eukaryota</taxon>
        <taxon>Amoebozoa</taxon>
        <taxon>Discosea</taxon>
        <taxon>Longamoebia</taxon>
        <taxon>Centramoebida</taxon>
        <taxon>Acanthamoebidae</taxon>
        <taxon>Acanthamoeba</taxon>
    </lineage>
</organism>
<dbReference type="InterPro" id="IPR020103">
    <property type="entry name" value="PsdUridine_synth_cat_dom_sf"/>
</dbReference>
<feature type="region of interest" description="Disordered" evidence="1">
    <location>
        <begin position="160"/>
        <end position="199"/>
    </location>
</feature>
<dbReference type="Proteomes" id="UP000011083">
    <property type="component" value="Unassembled WGS sequence"/>
</dbReference>
<dbReference type="GO" id="GO:0003723">
    <property type="term" value="F:RNA binding"/>
    <property type="evidence" value="ECO:0007669"/>
    <property type="project" value="InterPro"/>
</dbReference>
<name>L8HCX1_ACACF</name>
<feature type="domain" description="Pseudouridine synthase RsuA/RluA-like" evidence="2">
    <location>
        <begin position="16"/>
        <end position="136"/>
    </location>
</feature>
<dbReference type="InterPro" id="IPR050188">
    <property type="entry name" value="RluA_PseudoU_synthase"/>
</dbReference>
<dbReference type="GO" id="GO:0009982">
    <property type="term" value="F:pseudouridine synthase activity"/>
    <property type="evidence" value="ECO:0007669"/>
    <property type="project" value="InterPro"/>
</dbReference>
<dbReference type="RefSeq" id="XP_004352927.1">
    <property type="nucleotide sequence ID" value="XM_004352875.1"/>
</dbReference>
<sequence length="256" mass="28064">MDNTMLAMARQLTSCNSLTPIHRLGRGTSGAILWAKTAPARKVLCRAMMERSFKKVYLAIVQGLLPLHETFTITQRIGPVPYAALAHTQSIFAASDDGKEATSHATTLAVNTELNLSLVKVRIETGRAHQIRIHMAYAGHPLLGDPLYIAGGLPRPRAITEEDHEERYRRELQQGEKNEGDGDSHKSEDGAQEVEDDTNGVPGDLGYFLHSWKLVFAHPTASNGAAERIRIVCPPPPAFRAAWGQQPLPSRPHGLT</sequence>